<dbReference type="SMART" id="SM00634">
    <property type="entry name" value="BID_1"/>
    <property type="match status" value="2"/>
</dbReference>
<dbReference type="InterPro" id="IPR003344">
    <property type="entry name" value="Big_1_dom"/>
</dbReference>
<dbReference type="GO" id="GO:0005975">
    <property type="term" value="P:carbohydrate metabolic process"/>
    <property type="evidence" value="ECO:0007669"/>
    <property type="project" value="UniProtKB-ARBA"/>
</dbReference>
<evidence type="ECO:0000256" key="2">
    <source>
        <dbReference type="SAM" id="SignalP"/>
    </source>
</evidence>
<proteinExistence type="inferred from homology"/>
<dbReference type="Gene3D" id="2.60.40.10">
    <property type="entry name" value="Immunoglobulins"/>
    <property type="match status" value="7"/>
</dbReference>
<keyword evidence="2" id="KW-0732">Signal</keyword>
<dbReference type="InterPro" id="IPR013783">
    <property type="entry name" value="Ig-like_fold"/>
</dbReference>
<dbReference type="Pfam" id="PF09134">
    <property type="entry name" value="Invasin_D3"/>
    <property type="match status" value="2"/>
</dbReference>
<protein>
    <recommendedName>
        <fullName evidence="3">Big-1 domain-containing protein</fullName>
    </recommendedName>
</protein>
<evidence type="ECO:0000313" key="5">
    <source>
        <dbReference type="Proteomes" id="UP000635606"/>
    </source>
</evidence>
<name>A0A8J4A2V6_9ACTN</name>
<dbReference type="SUPFAM" id="SSF81296">
    <property type="entry name" value="E set domains"/>
    <property type="match status" value="2"/>
</dbReference>
<organism evidence="4 5">
    <name type="scientific">Virgisporangium ochraceum</name>
    <dbReference type="NCBI Taxonomy" id="65505"/>
    <lineage>
        <taxon>Bacteria</taxon>
        <taxon>Bacillati</taxon>
        <taxon>Actinomycetota</taxon>
        <taxon>Actinomycetes</taxon>
        <taxon>Micromonosporales</taxon>
        <taxon>Micromonosporaceae</taxon>
        <taxon>Virgisporangium</taxon>
    </lineage>
</organism>
<accession>A0A8J4A2V6</accession>
<dbReference type="InterPro" id="IPR002909">
    <property type="entry name" value="IPT_dom"/>
</dbReference>
<dbReference type="PROSITE" id="PS51127">
    <property type="entry name" value="BIG1"/>
    <property type="match status" value="1"/>
</dbReference>
<evidence type="ECO:0000313" key="4">
    <source>
        <dbReference type="EMBL" id="GIJ73193.1"/>
    </source>
</evidence>
<dbReference type="AlphaFoldDB" id="A0A8J4A2V6"/>
<dbReference type="Pfam" id="PF01833">
    <property type="entry name" value="TIG"/>
    <property type="match status" value="1"/>
</dbReference>
<dbReference type="Proteomes" id="UP000635606">
    <property type="component" value="Unassembled WGS sequence"/>
</dbReference>
<reference evidence="4" key="1">
    <citation type="submission" date="2021-01" db="EMBL/GenBank/DDBJ databases">
        <title>Whole genome shotgun sequence of Virgisporangium ochraceum NBRC 16418.</title>
        <authorList>
            <person name="Komaki H."/>
            <person name="Tamura T."/>
        </authorList>
    </citation>
    <scope>NUCLEOTIDE SEQUENCE</scope>
    <source>
        <strain evidence="4">NBRC 16418</strain>
    </source>
</reference>
<feature type="signal peptide" evidence="2">
    <location>
        <begin position="1"/>
        <end position="30"/>
    </location>
</feature>
<gene>
    <name evidence="4" type="ORF">Voc01_081100</name>
</gene>
<dbReference type="RefSeq" id="WP_203933025.1">
    <property type="nucleotide sequence ID" value="NZ_BOPH01000112.1"/>
</dbReference>
<feature type="domain" description="Big-1" evidence="3">
    <location>
        <begin position="490"/>
        <end position="589"/>
    </location>
</feature>
<dbReference type="InterPro" id="IPR015217">
    <property type="entry name" value="Invasin_dom_3"/>
</dbReference>
<comment type="caution">
    <text evidence="4">The sequence shown here is derived from an EMBL/GenBank/DDBJ whole genome shotgun (WGS) entry which is preliminary data.</text>
</comment>
<evidence type="ECO:0000256" key="1">
    <source>
        <dbReference type="ARBA" id="ARBA00010116"/>
    </source>
</evidence>
<sequence length="1038" mass="99666">MQKRSTFWRALVAAAAGALAAGAVATPALAASTVTPASGGTTMTATNAGPTATYTNLGAIVVDEAAAQEISLGRFAVMAPAGFEFRTGATVSVALSGPGTAARPQISASSSCTNATRATLNVTPTATALTFFVCDRSSTASVVTIGANSGTTGRLGVRPTASTPVASGTMYLDGSTGAVTVSGVTRGVGGTNFGTLTEAPAAASQLSVGVPATVTAGAGQSVTVTARDQYGNVATGYRGTVTFSSSDPAVVKPADYTFTAVDNGTHTFTGVVFKTAGARNLIASDRATSSIAGSGSTTVVAGAATAMALTGITSPAAAGSAGTATVTLRDAYGNVATGYRGAVTFTSTDPAAALPPVYTFTAADGGTHTFTGGVTLRTAGNHTVSVSDGSLASSQGPISVQPGALASLAVSPGTSTMDAGASRSFTAQGRDASGNNLGDRTAASTFTIAPDGSCAGSTCTATVAGPHTVTATSGTATGTATLQVNPAAPVVTVALSDPTIVADGTATSTVNVTVADRFGNARTGDTVALTSDGGATFGAVTNHGDGTYSAVLTASTMAGTQTIAATTGGATGSAVLTQTAGPAATVTLVLSAPSVTADGTSTVNATVTVTDRHGNPKTGEPVALSTDGDVDISPVTDQGFGIYVATVTASTTAGAEVITATDGALTATSTLTELAPLAATSTAPATLGQGANGGAFGQSVTVTGKGFTPGAQVDLGPGVTVKFTTFVSATTLTAHVVVAGNAAVGSRPLTVTLLDGRTVTCAACFTVAPGPQVSAVTPNAIGPGAVRTVTVEGSGFTSGMKVTVPASGVAVTSVTVVDAGNLTLTLSTAGAAAPGPRDLILTNPGDAGSVQCGGCFVVTAAPVIESVTPGVLGGGALTTVTVSGSNFSEGARLSFAGTGVAVMSQSRVDANTITATLSVAGAAVAGDRVVSVVNADGGKGSNSTVFAVSGAPTVTGITPNVVARGGTARVTITGTNFVPGAAVSLSTGVTVTDVTVVDSTTITATVGAAATTGTGNRTVLVTNPDSGKASCVGCFRVS</sequence>
<comment type="similarity">
    <text evidence="1">Belongs to the intimin/invasin family.</text>
</comment>
<dbReference type="SUPFAM" id="SSF49373">
    <property type="entry name" value="Invasin/intimin cell-adhesion fragments"/>
    <property type="match status" value="2"/>
</dbReference>
<dbReference type="EMBL" id="BOPH01000112">
    <property type="protein sequence ID" value="GIJ73193.1"/>
    <property type="molecule type" value="Genomic_DNA"/>
</dbReference>
<evidence type="ECO:0000259" key="3">
    <source>
        <dbReference type="PROSITE" id="PS51127"/>
    </source>
</evidence>
<feature type="chain" id="PRO_5035295792" description="Big-1 domain-containing protein" evidence="2">
    <location>
        <begin position="31"/>
        <end position="1038"/>
    </location>
</feature>
<dbReference type="InterPro" id="IPR008964">
    <property type="entry name" value="Invasin/intimin_cell_adhesion"/>
</dbReference>
<keyword evidence="5" id="KW-1185">Reference proteome</keyword>
<dbReference type="InterPro" id="IPR015183">
    <property type="entry name" value="QH-AmDH_asu_dom_III"/>
</dbReference>
<dbReference type="Pfam" id="PF09099">
    <property type="entry name" value="Qn_am_d_aIII"/>
    <property type="match status" value="1"/>
</dbReference>
<dbReference type="CDD" id="cd00102">
    <property type="entry name" value="IPT"/>
    <property type="match status" value="1"/>
</dbReference>
<dbReference type="InterPro" id="IPR014756">
    <property type="entry name" value="Ig_E-set"/>
</dbReference>